<dbReference type="GO" id="GO:0016740">
    <property type="term" value="F:transferase activity"/>
    <property type="evidence" value="ECO:0007669"/>
    <property type="project" value="UniProtKB-KW"/>
</dbReference>
<dbReference type="GO" id="GO:0071555">
    <property type="term" value="P:cell wall organization"/>
    <property type="evidence" value="ECO:0007669"/>
    <property type="project" value="UniProtKB-KW"/>
</dbReference>
<keyword evidence="2" id="KW-0573">Peptidoglycan synthesis</keyword>
<dbReference type="Pfam" id="PF07685">
    <property type="entry name" value="GATase_3"/>
    <property type="match status" value="1"/>
</dbReference>
<dbReference type="Proteomes" id="UP000002484">
    <property type="component" value="Chromosome"/>
</dbReference>
<evidence type="ECO:0000256" key="3">
    <source>
        <dbReference type="SAM" id="MobiDB-lite"/>
    </source>
</evidence>
<dbReference type="CDD" id="cd01750">
    <property type="entry name" value="GATase1_CobQ"/>
    <property type="match status" value="1"/>
</dbReference>
<evidence type="ECO:0000313" key="5">
    <source>
        <dbReference type="EMBL" id="ADP84804.1"/>
    </source>
</evidence>
<dbReference type="GO" id="GO:0009236">
    <property type="term" value="P:cobalamin biosynthetic process"/>
    <property type="evidence" value="ECO:0007669"/>
    <property type="project" value="InterPro"/>
</dbReference>
<dbReference type="GO" id="GO:0004359">
    <property type="term" value="F:glutaminase activity"/>
    <property type="evidence" value="ECO:0007669"/>
    <property type="project" value="UniProtKB-UniRule"/>
</dbReference>
<feature type="region of interest" description="Disordered" evidence="3">
    <location>
        <begin position="1"/>
        <end position="219"/>
    </location>
</feature>
<dbReference type="InterPro" id="IPR033949">
    <property type="entry name" value="CobQ_GATase1"/>
</dbReference>
<comment type="similarity">
    <text evidence="2">Belongs to the CobB/CobQ family. GatD subfamily.</text>
</comment>
<dbReference type="PANTHER" id="PTHR21343">
    <property type="entry name" value="DETHIOBIOTIN SYNTHETASE"/>
    <property type="match status" value="1"/>
</dbReference>
<gene>
    <name evidence="2" type="primary">gatD</name>
    <name evidence="5" type="ordered locus">FraEuI1c_6835</name>
</gene>
<reference evidence="5 6" key="1">
    <citation type="submission" date="2010-10" db="EMBL/GenBank/DDBJ databases">
        <title>Complete sequence of Frankia sp. EuI1c.</title>
        <authorList>
            <consortium name="US DOE Joint Genome Institute"/>
            <person name="Lucas S."/>
            <person name="Copeland A."/>
            <person name="Lapidus A."/>
            <person name="Cheng J.-F."/>
            <person name="Bruce D."/>
            <person name="Goodwin L."/>
            <person name="Pitluck S."/>
            <person name="Chertkov O."/>
            <person name="Detter J.C."/>
            <person name="Han C."/>
            <person name="Tapia R."/>
            <person name="Land M."/>
            <person name="Hauser L."/>
            <person name="Jeffries C."/>
            <person name="Kyrpides N."/>
            <person name="Ivanova N."/>
            <person name="Mikhailova N."/>
            <person name="Beauchemin N."/>
            <person name="Sen A."/>
            <person name="Sur S.A."/>
            <person name="Gtari M."/>
            <person name="Wall L."/>
            <person name="Tisa L."/>
            <person name="Woyke T."/>
        </authorList>
    </citation>
    <scope>NUCLEOTIDE SEQUENCE [LARGE SCALE GENOMIC DNA]</scope>
    <source>
        <strain evidence="6">DSM 45817 / CECT 9037 / EuI1c</strain>
    </source>
</reference>
<feature type="compositionally biased region" description="Pro residues" evidence="3">
    <location>
        <begin position="113"/>
        <end position="123"/>
    </location>
</feature>
<dbReference type="InParanoid" id="E3JDN8"/>
<feature type="compositionally biased region" description="Basic and acidic residues" evidence="3">
    <location>
        <begin position="14"/>
        <end position="29"/>
    </location>
</feature>
<keyword evidence="2" id="KW-0436">Ligase</keyword>
<dbReference type="GO" id="GO:0008360">
    <property type="term" value="P:regulation of cell shape"/>
    <property type="evidence" value="ECO:0007669"/>
    <property type="project" value="UniProtKB-KW"/>
</dbReference>
<evidence type="ECO:0000256" key="1">
    <source>
        <dbReference type="ARBA" id="ARBA00022962"/>
    </source>
</evidence>
<comment type="function">
    <text evidence="2">The lipid II isoglutaminyl synthase complex catalyzes the formation of alpha-D-isoglutamine in the cell wall lipid II stem peptide. The GatD subunit catalyzes the hydrolysis of glutamine to glutamate and ammonia. The resulting ammonia molecule is channeled to the active site of MurT.</text>
</comment>
<feature type="compositionally biased region" description="Gly residues" evidence="3">
    <location>
        <begin position="47"/>
        <end position="68"/>
    </location>
</feature>
<dbReference type="SUPFAM" id="SSF52317">
    <property type="entry name" value="Class I glutamine amidotransferase-like"/>
    <property type="match status" value="1"/>
</dbReference>
<feature type="compositionally biased region" description="Basic and acidic residues" evidence="3">
    <location>
        <begin position="189"/>
        <end position="203"/>
    </location>
</feature>
<protein>
    <recommendedName>
        <fullName evidence="2">Lipid II isoglutaminyl synthase (glutamine-hydrolyzing) subunit GatD</fullName>
        <ecNumber evidence="2">6.3.5.13</ecNumber>
    </recommendedName>
    <alternativeName>
        <fullName evidence="2">Lipid II isoglutaminyl synthase glutaminase subunit</fullName>
        <ecNumber evidence="2">3.5.1.2</ecNumber>
    </alternativeName>
</protein>
<feature type="active site" evidence="2">
    <location>
        <position position="423"/>
    </location>
</feature>
<evidence type="ECO:0000259" key="4">
    <source>
        <dbReference type="Pfam" id="PF07685"/>
    </source>
</evidence>
<comment type="catalytic activity">
    <reaction evidence="2">
        <text>beta-D-GlcNAc-(1-&gt;4)-Mur2Ac(oyl-L-Ala-gamma-D-Glu-L-Lys-D-Ala-D-Ala)-di-trans,octa-cis-undecaprenyl diphosphate + L-glutamine + ATP + H2O = beta-D-GlcNAc-(1-&gt;4)-Mur2Ac(oyl-L-Ala-D-isoglutaminyl-L-Lys-D-Ala-D-Ala)-di-trans,octa-cis-undecaprenyl diphosphate + L-glutamate + ADP + phosphate + H(+)</text>
        <dbReference type="Rhea" id="RHEA:57928"/>
        <dbReference type="ChEBI" id="CHEBI:15377"/>
        <dbReference type="ChEBI" id="CHEBI:15378"/>
        <dbReference type="ChEBI" id="CHEBI:29985"/>
        <dbReference type="ChEBI" id="CHEBI:30616"/>
        <dbReference type="ChEBI" id="CHEBI:43474"/>
        <dbReference type="ChEBI" id="CHEBI:58359"/>
        <dbReference type="ChEBI" id="CHEBI:60033"/>
        <dbReference type="ChEBI" id="CHEBI:62233"/>
        <dbReference type="ChEBI" id="CHEBI:456216"/>
        <dbReference type="EC" id="6.3.5.13"/>
    </reaction>
</comment>
<dbReference type="eggNOG" id="COG3442">
    <property type="taxonomic scope" value="Bacteria"/>
</dbReference>
<comment type="pathway">
    <text evidence="2">Cell wall biogenesis; peptidoglycan biosynthesis.</text>
</comment>
<dbReference type="EC" id="6.3.5.13" evidence="2"/>
<dbReference type="InterPro" id="IPR011698">
    <property type="entry name" value="GATase_3"/>
</dbReference>
<dbReference type="AlphaFoldDB" id="E3JDN8"/>
<feature type="binding site" evidence="2">
    <location>
        <position position="355"/>
    </location>
    <ligand>
        <name>substrate</name>
    </ligand>
</feature>
<dbReference type="Gene3D" id="3.40.50.880">
    <property type="match status" value="1"/>
</dbReference>
<dbReference type="InterPro" id="IPR029062">
    <property type="entry name" value="Class_I_gatase-like"/>
</dbReference>
<keyword evidence="1 2" id="KW-0315">Glutamine amidotransferase</keyword>
<dbReference type="InterPro" id="IPR043702">
    <property type="entry name" value="Lipid_II_synth_GatD"/>
</dbReference>
<dbReference type="EMBL" id="CP002299">
    <property type="protein sequence ID" value="ADP84804.1"/>
    <property type="molecule type" value="Genomic_DNA"/>
</dbReference>
<keyword evidence="2" id="KW-0961">Cell wall biogenesis/degradation</keyword>
<dbReference type="UniPathway" id="UPA00219"/>
<dbReference type="HOGENOM" id="CLU_583622_0_0_11"/>
<dbReference type="EC" id="3.5.1.2" evidence="2"/>
<keyword evidence="5" id="KW-0808">Transferase</keyword>
<keyword evidence="2" id="KW-0378">Hydrolase</keyword>
<dbReference type="PANTHER" id="PTHR21343:SF9">
    <property type="entry name" value="LIPID II ISOGLUTAMINYL SYNTHASE (GLUTAMINE-HYDROLYZING) SUBUNIT GATD"/>
    <property type="match status" value="1"/>
</dbReference>
<feature type="compositionally biased region" description="Basic and acidic residues" evidence="3">
    <location>
        <begin position="80"/>
        <end position="93"/>
    </location>
</feature>
<comment type="subunit">
    <text evidence="2">Forms a heterodimer with MurT.</text>
</comment>
<dbReference type="GO" id="GO:0009252">
    <property type="term" value="P:peptidoglycan biosynthetic process"/>
    <property type="evidence" value="ECO:0007669"/>
    <property type="project" value="UniProtKB-UniRule"/>
</dbReference>
<proteinExistence type="inferred from homology"/>
<dbReference type="STRING" id="298654.FraEuI1c_6835"/>
<organism evidence="5 6">
    <name type="scientific">Pseudofrankia inefficax (strain DSM 45817 / CECT 9037 / DDB 130130 / EuI1c)</name>
    <name type="common">Frankia inefficax</name>
    <dbReference type="NCBI Taxonomy" id="298654"/>
    <lineage>
        <taxon>Bacteria</taxon>
        <taxon>Bacillati</taxon>
        <taxon>Actinomycetota</taxon>
        <taxon>Actinomycetes</taxon>
        <taxon>Frankiales</taxon>
        <taxon>Frankiaceae</taxon>
        <taxon>Pseudofrankia</taxon>
    </lineage>
</organism>
<keyword evidence="6" id="KW-1185">Reference proteome</keyword>
<dbReference type="PROSITE" id="PS51274">
    <property type="entry name" value="GATASE_COBBQ"/>
    <property type="match status" value="1"/>
</dbReference>
<feature type="active site" description="Nucleophile" evidence="2">
    <location>
        <position position="314"/>
    </location>
</feature>
<accession>E3JDN8</accession>
<feature type="domain" description="CobB/CobQ-like glutamine amidotransferase" evidence="4">
    <location>
        <begin position="227"/>
        <end position="430"/>
    </location>
</feature>
<dbReference type="GO" id="GO:0140282">
    <property type="term" value="F:carbon-nitrogen ligase activity on lipid II"/>
    <property type="evidence" value="ECO:0007669"/>
    <property type="project" value="UniProtKB-UniRule"/>
</dbReference>
<sequence length="468" mass="49232">MSLFQPEPRGSRNRRQDDDPREPGREWPPREQPGFEPEPGFGPPGGDPAGGGPYGGAPYGGGPYGGAPAGQRQAPPAADPYEHTRPIYQHPDELPPGPYPARGLPVRRGPARPELPPGRPELPPAAGQLPSRADPPGQAYPPQPPYQAQANPAATHPADHGGPPALPPRRYAAPQVPAAHLFEPAPARPRPDDSRLPARRDDAFADGSSRQFSVPARARRSRESTTRIALIYPELLGTYGDGGNAIVLAQRLRWRGMAAEVVSVPAGEPVPASCDIYLLGGGEDEPQTLAAEGLLRNNAITRAVDSGAAVLAVCAGYQVIGATFPAGGKIYDGLGLIGVETRRSFDPPEAPLPPRVVGDIVLDPDPSLRLPTVLGYENHGGRTRPLPEARGVPFGKVRLGLGNGIQDGTDGMVHGTVLGTYLHGPLLAQNPAVADLLLSWVHGELPPLPGPPEVDALRAARLRALEIA</sequence>
<name>E3JDN8_PSEI1</name>
<keyword evidence="2" id="KW-0133">Cell shape</keyword>
<evidence type="ECO:0000313" key="6">
    <source>
        <dbReference type="Proteomes" id="UP000002484"/>
    </source>
</evidence>
<dbReference type="HAMAP" id="MF_02213">
    <property type="entry name" value="Lipid_II_synth_GatD"/>
    <property type="match status" value="1"/>
</dbReference>
<comment type="catalytic activity">
    <reaction evidence="2">
        <text>L-glutamine + H2O = L-glutamate + NH4(+)</text>
        <dbReference type="Rhea" id="RHEA:15889"/>
        <dbReference type="ChEBI" id="CHEBI:15377"/>
        <dbReference type="ChEBI" id="CHEBI:28938"/>
        <dbReference type="ChEBI" id="CHEBI:29985"/>
        <dbReference type="ChEBI" id="CHEBI:58359"/>
        <dbReference type="EC" id="3.5.1.2"/>
    </reaction>
</comment>
<evidence type="ECO:0000256" key="2">
    <source>
        <dbReference type="HAMAP-Rule" id="MF_02213"/>
    </source>
</evidence>
<dbReference type="KEGG" id="fri:FraEuI1c_6835"/>